<name>A0ABT6ETT7_9SYNE</name>
<reference evidence="2" key="2">
    <citation type="submission" date="2022-01" db="EMBL/GenBank/DDBJ databases">
        <authorList>
            <person name="Zivanovic Y."/>
            <person name="Moreira D."/>
            <person name="Lopez-Garcia P."/>
        </authorList>
    </citation>
    <scope>NUCLEOTIDE SEQUENCE</scope>
    <source>
        <strain evidence="2">G9</strain>
    </source>
</reference>
<feature type="transmembrane region" description="Helical" evidence="1">
    <location>
        <begin position="12"/>
        <end position="34"/>
    </location>
</feature>
<evidence type="ECO:0000313" key="2">
    <source>
        <dbReference type="EMBL" id="MDG2989341.1"/>
    </source>
</evidence>
<sequence length="502" mass="58166">MLDKLLNRRYERLMAIIASANLLVMLFDLTYVPFRNFWLLGHIPLPLTQRTIVIPLPVDITPLYDPMKGIEPHRETAAYLEIVDQLETTIQQQGVNSEATAALLEDLRDHSSEMIDTNPFLLAEKTGTLERIKNLMRDQVFGTTGREASARESFNAFWGPEYMNEADWQTNLAWFQSTISPLIQTNYWRAIGEDGQFINRVGVLDIPFSLLFFIEFLGRTYWLQRRNRSSRWLDAIVVRWYDIVLFFPFWWLAPTWVWLRIVPVAIRLDQAQLISLKRIREQSSESFVAAIAEDVSEVVVLQVLSQLQGAVRRGQVARWLPRRRKPSLVTTAAIASEDEVDELAQLASLVLQITTYKVLPQLRPDIESLVAFSIEQTMLKTPPYRYLMEIPGFQDLPHQWRDQLARDITARFFQMLDKSQTLPPLLDTEAQRQGSLLVNQLVQNFGHSFSREMQQEHVGQAIQDLLIAWLEDAKINFIRQVQSEGVESVLLQSREYHDQLDP</sequence>
<comment type="caution">
    <text evidence="2">The sequence shown here is derived from an EMBL/GenBank/DDBJ whole genome shotgun (WGS) entry which is preliminary data.</text>
</comment>
<proteinExistence type="predicted"/>
<evidence type="ECO:0000313" key="3">
    <source>
        <dbReference type="Proteomes" id="UP001154265"/>
    </source>
</evidence>
<reference evidence="2" key="1">
    <citation type="journal article" date="2022" name="Genome Biol. Evol.">
        <title>A New Gene Family Diagnostic for Intracellular Biomineralization of Amorphous Ca Carbonates by Cyanobacteria.</title>
        <authorList>
            <person name="Benzerara K."/>
            <person name="Duprat E."/>
            <person name="Bitard-Feildel T."/>
            <person name="Caumes G."/>
            <person name="Cassier-Chauvat C."/>
            <person name="Chauvat F."/>
            <person name="Dezi M."/>
            <person name="Diop S.I."/>
            <person name="Gaschignard G."/>
            <person name="Gorgen S."/>
            <person name="Gugger M."/>
            <person name="Lopez-Garcia P."/>
            <person name="Millet M."/>
            <person name="Skouri-Panet F."/>
            <person name="Moreira D."/>
            <person name="Callebaut I."/>
        </authorList>
    </citation>
    <scope>NUCLEOTIDE SEQUENCE</scope>
    <source>
        <strain evidence="2">G9</strain>
    </source>
</reference>
<keyword evidence="1" id="KW-1133">Transmembrane helix</keyword>
<gene>
    <name evidence="2" type="ORF">L3556_00120</name>
</gene>
<feature type="transmembrane region" description="Helical" evidence="1">
    <location>
        <begin position="197"/>
        <end position="217"/>
    </location>
</feature>
<dbReference type="EMBL" id="JAKKUT010000001">
    <property type="protein sequence ID" value="MDG2989341.1"/>
    <property type="molecule type" value="Genomic_DNA"/>
</dbReference>
<dbReference type="Proteomes" id="UP001154265">
    <property type="component" value="Unassembled WGS sequence"/>
</dbReference>
<keyword evidence="1" id="KW-0472">Membrane</keyword>
<keyword evidence="1" id="KW-0812">Transmembrane</keyword>
<feature type="transmembrane region" description="Helical" evidence="1">
    <location>
        <begin position="238"/>
        <end position="259"/>
    </location>
</feature>
<accession>A0ABT6ETT7</accession>
<keyword evidence="3" id="KW-1185">Reference proteome</keyword>
<protein>
    <submittedName>
        <fullName evidence="2">Uncharacterized protein</fullName>
    </submittedName>
</protein>
<evidence type="ECO:0000256" key="1">
    <source>
        <dbReference type="SAM" id="Phobius"/>
    </source>
</evidence>
<organism evidence="2 3">
    <name type="scientific">Candidatus Synechococcus calcipolaris G9</name>
    <dbReference type="NCBI Taxonomy" id="1497997"/>
    <lineage>
        <taxon>Bacteria</taxon>
        <taxon>Bacillati</taxon>
        <taxon>Cyanobacteriota</taxon>
        <taxon>Cyanophyceae</taxon>
        <taxon>Synechococcales</taxon>
        <taxon>Synechococcaceae</taxon>
        <taxon>Synechococcus</taxon>
    </lineage>
</organism>
<dbReference type="RefSeq" id="WP_277865269.1">
    <property type="nucleotide sequence ID" value="NZ_JAKKUT010000001.1"/>
</dbReference>